<name>X1GU34_9ZZZZ</name>
<keyword evidence="3" id="KW-0285">Flavoprotein</keyword>
<dbReference type="EMBL" id="BARU01021489">
    <property type="protein sequence ID" value="GAH60682.1"/>
    <property type="molecule type" value="Genomic_DNA"/>
</dbReference>
<dbReference type="FunFam" id="2.40.110.10:FF:000001">
    <property type="entry name" value="Acyl-CoA dehydrogenase, mitochondrial"/>
    <property type="match status" value="1"/>
</dbReference>
<dbReference type="Pfam" id="PF02770">
    <property type="entry name" value="Acyl-CoA_dh_M"/>
    <property type="match status" value="1"/>
</dbReference>
<dbReference type="GO" id="GO:0050660">
    <property type="term" value="F:flavin adenine dinucleotide binding"/>
    <property type="evidence" value="ECO:0007669"/>
    <property type="project" value="InterPro"/>
</dbReference>
<evidence type="ECO:0000259" key="6">
    <source>
        <dbReference type="Pfam" id="PF02770"/>
    </source>
</evidence>
<dbReference type="InterPro" id="IPR013786">
    <property type="entry name" value="AcylCoA_DH/ox_N"/>
</dbReference>
<dbReference type="AlphaFoldDB" id="X1GU34"/>
<feature type="non-terminal residue" evidence="8">
    <location>
        <position position="229"/>
    </location>
</feature>
<dbReference type="InterPro" id="IPR046373">
    <property type="entry name" value="Acyl-CoA_Oxase/DH_mid-dom_sf"/>
</dbReference>
<proteinExistence type="inferred from homology"/>
<evidence type="ECO:0000256" key="1">
    <source>
        <dbReference type="ARBA" id="ARBA00001974"/>
    </source>
</evidence>
<dbReference type="InterPro" id="IPR006091">
    <property type="entry name" value="Acyl-CoA_Oxase/DH_mid-dom"/>
</dbReference>
<dbReference type="PANTHER" id="PTHR43884">
    <property type="entry name" value="ACYL-COA DEHYDROGENASE"/>
    <property type="match status" value="1"/>
</dbReference>
<sequence>MKLAEFTDKHIAFREEVREFAKKELLEESTQIERKGEFPWHIINKIKERGWLGVNFPEEYGGLGLDTTSYIILVEEIARVCASTAIMIAAHVSLACQPIFVHGTEEQKEKYLIPLARGEKIGSFGLTEPNAGSDAGGTESTAKLVGDKWIINGNKRFITNGTIADLIVFTATQDRTKRTHGISAFIVEKGTKGYEPGKEEDKLGLRGSITAELHFEDCELPQKNLLGKE</sequence>
<evidence type="ECO:0000256" key="5">
    <source>
        <dbReference type="ARBA" id="ARBA00023002"/>
    </source>
</evidence>
<comment type="cofactor">
    <cofactor evidence="1">
        <name>FAD</name>
        <dbReference type="ChEBI" id="CHEBI:57692"/>
    </cofactor>
</comment>
<dbReference type="PROSITE" id="PS00072">
    <property type="entry name" value="ACYL_COA_DH_1"/>
    <property type="match status" value="1"/>
</dbReference>
<dbReference type="InterPro" id="IPR037069">
    <property type="entry name" value="AcylCoA_DH/ox_N_sf"/>
</dbReference>
<evidence type="ECO:0000313" key="8">
    <source>
        <dbReference type="EMBL" id="GAH60682.1"/>
    </source>
</evidence>
<reference evidence="8" key="1">
    <citation type="journal article" date="2014" name="Front. Microbiol.">
        <title>High frequency of phylogenetically diverse reductive dehalogenase-homologous genes in deep subseafloor sedimentary metagenomes.</title>
        <authorList>
            <person name="Kawai M."/>
            <person name="Futagami T."/>
            <person name="Toyoda A."/>
            <person name="Takaki Y."/>
            <person name="Nishi S."/>
            <person name="Hori S."/>
            <person name="Arai W."/>
            <person name="Tsubouchi T."/>
            <person name="Morono Y."/>
            <person name="Uchiyama I."/>
            <person name="Ito T."/>
            <person name="Fujiyama A."/>
            <person name="Inagaki F."/>
            <person name="Takami H."/>
        </authorList>
    </citation>
    <scope>NUCLEOTIDE SEQUENCE</scope>
    <source>
        <strain evidence="8">Expedition CK06-06</strain>
    </source>
</reference>
<evidence type="ECO:0000256" key="3">
    <source>
        <dbReference type="ARBA" id="ARBA00022630"/>
    </source>
</evidence>
<dbReference type="FunFam" id="1.10.540.10:FF:000002">
    <property type="entry name" value="Acyl-CoA dehydrogenase FadE19"/>
    <property type="match status" value="1"/>
</dbReference>
<feature type="domain" description="Acyl-CoA oxidase/dehydrogenase middle" evidence="6">
    <location>
        <begin position="123"/>
        <end position="218"/>
    </location>
</feature>
<feature type="domain" description="Acyl-CoA dehydrogenase/oxidase N-terminal" evidence="7">
    <location>
        <begin position="7"/>
        <end position="119"/>
    </location>
</feature>
<dbReference type="Gene3D" id="2.40.110.10">
    <property type="entry name" value="Butyryl-CoA Dehydrogenase, subunit A, domain 2"/>
    <property type="match status" value="1"/>
</dbReference>
<dbReference type="PANTHER" id="PTHR43884:SF12">
    <property type="entry name" value="ISOVALERYL-COA DEHYDROGENASE, MITOCHONDRIAL-RELATED"/>
    <property type="match status" value="1"/>
</dbReference>
<evidence type="ECO:0000259" key="7">
    <source>
        <dbReference type="Pfam" id="PF02771"/>
    </source>
</evidence>
<keyword evidence="5" id="KW-0560">Oxidoreductase</keyword>
<dbReference type="Gene3D" id="1.10.540.10">
    <property type="entry name" value="Acyl-CoA dehydrogenase/oxidase, N-terminal domain"/>
    <property type="match status" value="1"/>
</dbReference>
<dbReference type="InterPro" id="IPR006089">
    <property type="entry name" value="Acyl-CoA_DH_CS"/>
</dbReference>
<accession>X1GU34</accession>
<comment type="similarity">
    <text evidence="2">Belongs to the acyl-CoA dehydrogenase family.</text>
</comment>
<gene>
    <name evidence="8" type="ORF">S03H2_35152</name>
</gene>
<dbReference type="SUPFAM" id="SSF56645">
    <property type="entry name" value="Acyl-CoA dehydrogenase NM domain-like"/>
    <property type="match status" value="1"/>
</dbReference>
<protein>
    <recommendedName>
        <fullName evidence="9">Acyl-CoA dehydrogenase</fullName>
    </recommendedName>
</protein>
<dbReference type="Pfam" id="PF02771">
    <property type="entry name" value="Acyl-CoA_dh_N"/>
    <property type="match status" value="1"/>
</dbReference>
<evidence type="ECO:0000256" key="2">
    <source>
        <dbReference type="ARBA" id="ARBA00009347"/>
    </source>
</evidence>
<evidence type="ECO:0008006" key="9">
    <source>
        <dbReference type="Google" id="ProtNLM"/>
    </source>
</evidence>
<comment type="caution">
    <text evidence="8">The sequence shown here is derived from an EMBL/GenBank/DDBJ whole genome shotgun (WGS) entry which is preliminary data.</text>
</comment>
<dbReference type="GO" id="GO:0003995">
    <property type="term" value="F:acyl-CoA dehydrogenase activity"/>
    <property type="evidence" value="ECO:0007669"/>
    <property type="project" value="InterPro"/>
</dbReference>
<keyword evidence="4" id="KW-0274">FAD</keyword>
<evidence type="ECO:0000256" key="4">
    <source>
        <dbReference type="ARBA" id="ARBA00022827"/>
    </source>
</evidence>
<organism evidence="8">
    <name type="scientific">marine sediment metagenome</name>
    <dbReference type="NCBI Taxonomy" id="412755"/>
    <lineage>
        <taxon>unclassified sequences</taxon>
        <taxon>metagenomes</taxon>
        <taxon>ecological metagenomes</taxon>
    </lineage>
</organism>
<dbReference type="InterPro" id="IPR009100">
    <property type="entry name" value="AcylCoA_DH/oxidase_NM_dom_sf"/>
</dbReference>